<evidence type="ECO:0000313" key="2">
    <source>
        <dbReference type="EMBL" id="QIG70474.1"/>
    </source>
</evidence>
<feature type="compositionally biased region" description="Polar residues" evidence="1">
    <location>
        <begin position="1"/>
        <end position="19"/>
    </location>
</feature>
<dbReference type="Proteomes" id="UP000617684">
    <property type="component" value="Segment"/>
</dbReference>
<reference evidence="2" key="1">
    <citation type="submission" date="2020-01" db="EMBL/GenBank/DDBJ databases">
        <title>Patterns of diversity and host range of bacteriophage communities associated with bean-nodulatin bacteria.</title>
        <authorList>
            <person name="Vann Cauwenberghe J."/>
            <person name="Santamaria R.I."/>
            <person name="Bustos P."/>
            <person name="Juarez S."/>
            <person name="Gonzalez V."/>
        </authorList>
    </citation>
    <scope>NUCLEOTIDE SEQUENCE</scope>
</reference>
<dbReference type="EMBL" id="MN988517">
    <property type="protein sequence ID" value="QIG70474.1"/>
    <property type="molecule type" value="Genomic_DNA"/>
</dbReference>
<feature type="region of interest" description="Disordered" evidence="1">
    <location>
        <begin position="1"/>
        <end position="21"/>
    </location>
</feature>
<evidence type="ECO:0000313" key="3">
    <source>
        <dbReference type="Proteomes" id="UP000617684"/>
    </source>
</evidence>
<name>A0A7S5RDG9_9CAUD</name>
<organism evidence="2 3">
    <name type="scientific">Rhizobium phage RHph_N38</name>
    <dbReference type="NCBI Taxonomy" id="2509750"/>
    <lineage>
        <taxon>Viruses</taxon>
        <taxon>Duplodnaviria</taxon>
        <taxon>Heunggongvirae</taxon>
        <taxon>Uroviricota</taxon>
        <taxon>Caudoviricetes</taxon>
        <taxon>Schitoviridae</taxon>
        <taxon>Demetervirinae</taxon>
        <taxon>Cyamitesvirus</taxon>
        <taxon>Cyamitesvirus N38</taxon>
    </lineage>
</organism>
<protein>
    <submittedName>
        <fullName evidence="2">RNA polymerase RNAP1 subunit A protein</fullName>
    </submittedName>
</protein>
<proteinExistence type="predicted"/>
<sequence>MALTFGNPQAQRSNNNQTQERQKTEYWLNIGIVAQDGTFVALPNGLPLDTMEKRVIRGSNEEWNALQAASNSLLDMLLEQIKELAPGQEEVIDGLSIQVKRIKADAGAPTANANPFLAGFGGITAKRKPEAEEPEQSGSKRKQG</sequence>
<accession>A0A7S5RDG9</accession>
<keyword evidence="3" id="KW-1185">Reference proteome</keyword>
<gene>
    <name evidence="2" type="ORF">EVB89_011</name>
</gene>
<feature type="region of interest" description="Disordered" evidence="1">
    <location>
        <begin position="119"/>
        <end position="144"/>
    </location>
</feature>
<evidence type="ECO:0000256" key="1">
    <source>
        <dbReference type="SAM" id="MobiDB-lite"/>
    </source>
</evidence>